<comment type="similarity">
    <text evidence="1">Belongs to the 3-hydroxyacyl-CoA dehydrogenase family.</text>
</comment>
<dbReference type="InterPro" id="IPR036291">
    <property type="entry name" value="NAD(P)-bd_dom_sf"/>
</dbReference>
<evidence type="ECO:0000256" key="1">
    <source>
        <dbReference type="ARBA" id="ARBA00009463"/>
    </source>
</evidence>
<dbReference type="PANTHER" id="PTHR48075">
    <property type="entry name" value="3-HYDROXYACYL-COA DEHYDROGENASE FAMILY PROTEIN"/>
    <property type="match status" value="1"/>
</dbReference>
<dbReference type="Pfam" id="PF00725">
    <property type="entry name" value="3HCDH"/>
    <property type="match status" value="1"/>
</dbReference>
<dbReference type="Pfam" id="PF02737">
    <property type="entry name" value="3HCDH_N"/>
    <property type="match status" value="1"/>
</dbReference>
<dbReference type="InterPro" id="IPR006108">
    <property type="entry name" value="3HC_DH_C"/>
</dbReference>
<evidence type="ECO:0000256" key="2">
    <source>
        <dbReference type="ARBA" id="ARBA00023002"/>
    </source>
</evidence>
<dbReference type="GO" id="GO:0070403">
    <property type="term" value="F:NAD+ binding"/>
    <property type="evidence" value="ECO:0007669"/>
    <property type="project" value="InterPro"/>
</dbReference>
<name>A0A7R8W8J9_9CRUS</name>
<dbReference type="GO" id="GO:0006631">
    <property type="term" value="P:fatty acid metabolic process"/>
    <property type="evidence" value="ECO:0007669"/>
    <property type="project" value="InterPro"/>
</dbReference>
<dbReference type="InterPro" id="IPR006176">
    <property type="entry name" value="3-OHacyl-CoA_DH_NAD-bd"/>
</dbReference>
<dbReference type="SUPFAM" id="SSF51735">
    <property type="entry name" value="NAD(P)-binding Rossmann-fold domains"/>
    <property type="match status" value="1"/>
</dbReference>
<dbReference type="InterPro" id="IPR008927">
    <property type="entry name" value="6-PGluconate_DH-like_C_sf"/>
</dbReference>
<evidence type="ECO:0008006" key="4">
    <source>
        <dbReference type="Google" id="ProtNLM"/>
    </source>
</evidence>
<dbReference type="OrthoDB" id="2021159at2759"/>
<reference evidence="3" key="1">
    <citation type="submission" date="2020-11" db="EMBL/GenBank/DDBJ databases">
        <authorList>
            <person name="Tran Van P."/>
        </authorList>
    </citation>
    <scope>NUCLEOTIDE SEQUENCE</scope>
</reference>
<dbReference type="InterPro" id="IPR013328">
    <property type="entry name" value="6PGD_dom2"/>
</dbReference>
<dbReference type="Gene3D" id="3.40.50.720">
    <property type="entry name" value="NAD(P)-binding Rossmann-like Domain"/>
    <property type="match status" value="1"/>
</dbReference>
<keyword evidence="2" id="KW-0560">Oxidoreductase</keyword>
<accession>A0A7R8W8J9</accession>
<gene>
    <name evidence="3" type="ORF">CTOB1V02_LOCUS4292</name>
</gene>
<evidence type="ECO:0000313" key="3">
    <source>
        <dbReference type="EMBL" id="CAD7226373.1"/>
    </source>
</evidence>
<sequence>MAETKKVAIIGSGFVGRSWAMIFASKGYSVCIYDIAESQLTSALNDIGNQLKALEKSGMIRGNLKAEQQVGLIKATQSFEEAIRGAFYIQECVPEVQSIKADVFNRVAEIFDDDAIIASSTSYMVPSLFTKDMRKGRDRALVAHPVNPPYYAPLIEIVPAPWTAPSAVQKVRDLMREVGQAPVTLAKETMGFSLNRIQVAIIMECWRQVESGLLSLEDVDTVMWGGLGMRYAFLGPLEVAHLNAEGKYFIPSRNPALSVVGMKAYLRTYGEAMLKAADDLGPVPHESYKEGTPTANDICRQLEELVPLDQLQARRAWRDKRVAALAKLKKDLDQSD</sequence>
<dbReference type="Gene3D" id="1.10.1040.10">
    <property type="entry name" value="N-(1-d-carboxylethyl)-l-norvaline Dehydrogenase, domain 2"/>
    <property type="match status" value="2"/>
</dbReference>
<dbReference type="PANTHER" id="PTHR48075:SF1">
    <property type="entry name" value="LAMBDA-CRYSTALLIN HOMOLOG"/>
    <property type="match status" value="1"/>
</dbReference>
<organism evidence="3">
    <name type="scientific">Cyprideis torosa</name>
    <dbReference type="NCBI Taxonomy" id="163714"/>
    <lineage>
        <taxon>Eukaryota</taxon>
        <taxon>Metazoa</taxon>
        <taxon>Ecdysozoa</taxon>
        <taxon>Arthropoda</taxon>
        <taxon>Crustacea</taxon>
        <taxon>Oligostraca</taxon>
        <taxon>Ostracoda</taxon>
        <taxon>Podocopa</taxon>
        <taxon>Podocopida</taxon>
        <taxon>Cytherocopina</taxon>
        <taxon>Cytheroidea</taxon>
        <taxon>Cytherideidae</taxon>
        <taxon>Cyprideis</taxon>
    </lineage>
</organism>
<protein>
    <recommendedName>
        <fullName evidence="4">3-hydroxyacyl-CoA dehydrogenase</fullName>
    </recommendedName>
</protein>
<dbReference type="SUPFAM" id="SSF48179">
    <property type="entry name" value="6-phosphogluconate dehydrogenase C-terminal domain-like"/>
    <property type="match status" value="1"/>
</dbReference>
<proteinExistence type="inferred from homology"/>
<dbReference type="GO" id="GO:0050104">
    <property type="term" value="F:L-gulonate 3-dehydrogenase activity"/>
    <property type="evidence" value="ECO:0007669"/>
    <property type="project" value="TreeGrafter"/>
</dbReference>
<dbReference type="AlphaFoldDB" id="A0A7R8W8J9"/>
<dbReference type="EMBL" id="OB660813">
    <property type="protein sequence ID" value="CAD7226373.1"/>
    <property type="molecule type" value="Genomic_DNA"/>
</dbReference>